<evidence type="ECO:0000313" key="2">
    <source>
        <dbReference type="EMBL" id="KAF6838964.1"/>
    </source>
</evidence>
<proteinExistence type="predicted"/>
<gene>
    <name evidence="2" type="ORF">CMUS01_04425</name>
</gene>
<keyword evidence="3" id="KW-1185">Reference proteome</keyword>
<feature type="signal peptide" evidence="1">
    <location>
        <begin position="1"/>
        <end position="18"/>
    </location>
</feature>
<evidence type="ECO:0000256" key="1">
    <source>
        <dbReference type="SAM" id="SignalP"/>
    </source>
</evidence>
<name>A0A8H6KWI6_9PEZI</name>
<sequence>MYIGTILAAALMPYVAFARFHGSCFCSTDINAQCQKTACSAFGNGHKIGNIPSGYNTANVATTWREERCYTETVDGRTFNGIDGDTWEAQCKQSCNTGSKCT</sequence>
<protein>
    <submittedName>
        <fullName evidence="2">Uncharacterized protein</fullName>
    </submittedName>
</protein>
<feature type="chain" id="PRO_5034779396" evidence="1">
    <location>
        <begin position="19"/>
        <end position="102"/>
    </location>
</feature>
<dbReference type="EMBL" id="WIGM01000120">
    <property type="protein sequence ID" value="KAF6838964.1"/>
    <property type="molecule type" value="Genomic_DNA"/>
</dbReference>
<comment type="caution">
    <text evidence="2">The sequence shown here is derived from an EMBL/GenBank/DDBJ whole genome shotgun (WGS) entry which is preliminary data.</text>
</comment>
<evidence type="ECO:0000313" key="3">
    <source>
        <dbReference type="Proteomes" id="UP000639643"/>
    </source>
</evidence>
<keyword evidence="1" id="KW-0732">Signal</keyword>
<dbReference type="Proteomes" id="UP000639643">
    <property type="component" value="Unassembled WGS sequence"/>
</dbReference>
<reference evidence="2" key="1">
    <citation type="journal article" date="2020" name="Phytopathology">
        <title>Genome Sequence Resources of Colletotrichum truncatum, C. plurivorum, C. musicola, and C. sojae: Four Species Pathogenic to Soybean (Glycine max).</title>
        <authorList>
            <person name="Rogerio F."/>
            <person name="Boufleur T.R."/>
            <person name="Ciampi-Guillardi M."/>
            <person name="Sukno S.A."/>
            <person name="Thon M.R."/>
            <person name="Massola Junior N.S."/>
            <person name="Baroncelli R."/>
        </authorList>
    </citation>
    <scope>NUCLEOTIDE SEQUENCE</scope>
    <source>
        <strain evidence="2">LFN0074</strain>
    </source>
</reference>
<dbReference type="AlphaFoldDB" id="A0A8H6KWI6"/>
<accession>A0A8H6KWI6</accession>
<organism evidence="2 3">
    <name type="scientific">Colletotrichum musicola</name>
    <dbReference type="NCBI Taxonomy" id="2175873"/>
    <lineage>
        <taxon>Eukaryota</taxon>
        <taxon>Fungi</taxon>
        <taxon>Dikarya</taxon>
        <taxon>Ascomycota</taxon>
        <taxon>Pezizomycotina</taxon>
        <taxon>Sordariomycetes</taxon>
        <taxon>Hypocreomycetidae</taxon>
        <taxon>Glomerellales</taxon>
        <taxon>Glomerellaceae</taxon>
        <taxon>Colletotrichum</taxon>
        <taxon>Colletotrichum orchidearum species complex</taxon>
    </lineage>
</organism>
<dbReference type="OrthoDB" id="10307076at2759"/>